<dbReference type="Gene3D" id="3.40.50.1460">
    <property type="match status" value="1"/>
</dbReference>
<feature type="repeat" description="WD" evidence="3">
    <location>
        <begin position="636"/>
        <end position="677"/>
    </location>
</feature>
<feature type="chain" id="PRO_5027665705" description="Peptidase C14 caspase domain-containing protein" evidence="4">
    <location>
        <begin position="21"/>
        <end position="1158"/>
    </location>
</feature>
<dbReference type="Gene3D" id="2.130.10.10">
    <property type="entry name" value="YVTN repeat-like/Quinoprotein amine dehydrogenase"/>
    <property type="match status" value="4"/>
</dbReference>
<dbReference type="AlphaFoldDB" id="A0A6S6UEA9"/>
<sequence length="1158" mass="130234">MKPYILAGLFCLLLTSLLHAQEEPEIVVTSGHISNVYTINFSPNNRFVVTGGMDKTVRIWDRSLCQEFRVLYGHTGDVWKVEYTSDNRYILSIDGKGTLITWEHATGKILNRIQLDMYIRSFTYLSNTTRVLVKKGSEITELDILTGAEITTHGSIPDIDIRLAKDEDHLVTRDLDIINRLSVYNYKTKKIDGALVAGHKEGLRQVAVSPNGKFVAGFAIANKIITIWNIETQKIISEFEYKQNELVEMVFTPNNRNLLAMNRSGSIADYSVQRGKLKRMMNESVQDLESMQSGVYKVAISFDLAISPDNTMIGVAGMVTESEGFGLQPTIFMGGILFDFLQNKELGRLKGYFKMSTHLSVASNSKYLINSVYNKFPGIRVWNMKEGDLEQYIRTSGVASASADGSVFGAWVVGDKEKPILTVFDAKTIQSIFENTEVDALSEISFNEDGSRMLTQEVSVDLKNYKNTKHFFRVWDVTKVQQIGGAIYFETTGMPLFKSVKLSPKGDYIIAQTNASEIVAWKVATGKRVQAISSQIGYEFLLDFVPNTTRILISKTIPEYDLKSKKLQSEMTWFEWDYTTGERSGVFNTGKEGVLFSADFSSDGTSLVTGQGGYFKEVEFNVVVWDWKTKQPTCRMPGHHGGIKFVWFDEKGQRVYSTAEDGFIKVWDLKTCKTVSSLIAMGELDYIILSPDNYYKSSKGNNNGISFRLKNNLYSFDQFDVRFNRPDKVLTSLGVSKYSVKLYTKAWEKRLSKLGFTPENIEGELALPNIELSNKVSLPVTTAEKQLKLNIKAWDETYKLDRISIYVNDVPAPELKGISLKKEDTNKIEQEIGVNLSTGKNLIKVSVFNEEGLESLRETFQVTYNPAHDKKPDLYIFTIGVSEFEHEDRNLKFATKDAKDLIAKFESSDYFGTVHTKTLFNEDATKKNVLQVSHFLDKAKIDDQVLIYISSHGLLDDNLDYYLAMHDIDFNNPEDKGLPYDVVNTMLDGMACRNRLIMIDACHSGEVDKDEEVTRSAISMTNANVKMNQKSGATLVRPKAGLKNSFTYMKTLFGDVSKGTGATVISAAGGYEFALESEDWNNGVFTYAILEGLTSGEADRNHDGLVHVSELKDYVSLQVIKLTDGKQHPTTRTVNVLNDFVLFRVEHTLPNGKVIHGK</sequence>
<evidence type="ECO:0000259" key="5">
    <source>
        <dbReference type="Pfam" id="PF00656"/>
    </source>
</evidence>
<proteinExistence type="predicted"/>
<dbReference type="SMART" id="SM00320">
    <property type="entry name" value="WD40"/>
    <property type="match status" value="6"/>
</dbReference>
<dbReference type="GO" id="GO:0006508">
    <property type="term" value="P:proteolysis"/>
    <property type="evidence" value="ECO:0007669"/>
    <property type="project" value="InterPro"/>
</dbReference>
<dbReference type="SUPFAM" id="SSF52129">
    <property type="entry name" value="Caspase-like"/>
    <property type="match status" value="1"/>
</dbReference>
<dbReference type="InterPro" id="IPR001680">
    <property type="entry name" value="WD40_rpt"/>
</dbReference>
<dbReference type="SUPFAM" id="SSF50998">
    <property type="entry name" value="Quinoprotein alcohol dehydrogenase-like"/>
    <property type="match status" value="1"/>
</dbReference>
<organism evidence="6">
    <name type="scientific">uncultured Aureispira sp</name>
    <dbReference type="NCBI Taxonomy" id="1331704"/>
    <lineage>
        <taxon>Bacteria</taxon>
        <taxon>Pseudomonadati</taxon>
        <taxon>Bacteroidota</taxon>
        <taxon>Saprospiria</taxon>
        <taxon>Saprospirales</taxon>
        <taxon>Saprospiraceae</taxon>
        <taxon>Aureispira</taxon>
        <taxon>environmental samples</taxon>
    </lineage>
</organism>
<gene>
    <name evidence="6" type="ORF">HELGO_WM20533</name>
</gene>
<dbReference type="InterPro" id="IPR011600">
    <property type="entry name" value="Pept_C14_caspase"/>
</dbReference>
<name>A0A6S6UEA9_9BACT</name>
<feature type="signal peptide" evidence="4">
    <location>
        <begin position="1"/>
        <end position="20"/>
    </location>
</feature>
<dbReference type="InterPro" id="IPR029030">
    <property type="entry name" value="Caspase-like_dom_sf"/>
</dbReference>
<dbReference type="Pfam" id="PF00400">
    <property type="entry name" value="WD40"/>
    <property type="match status" value="2"/>
</dbReference>
<dbReference type="EMBL" id="CACVAQ010000375">
    <property type="protein sequence ID" value="CAA6826136.1"/>
    <property type="molecule type" value="Genomic_DNA"/>
</dbReference>
<evidence type="ECO:0000313" key="6">
    <source>
        <dbReference type="EMBL" id="CAA6826136.1"/>
    </source>
</evidence>
<dbReference type="PROSITE" id="PS50294">
    <property type="entry name" value="WD_REPEATS_REGION"/>
    <property type="match status" value="2"/>
</dbReference>
<evidence type="ECO:0000256" key="4">
    <source>
        <dbReference type="SAM" id="SignalP"/>
    </source>
</evidence>
<dbReference type="Pfam" id="PF00656">
    <property type="entry name" value="Peptidase_C14"/>
    <property type="match status" value="1"/>
</dbReference>
<dbReference type="InterPro" id="IPR019775">
    <property type="entry name" value="WD40_repeat_CS"/>
</dbReference>
<evidence type="ECO:0000256" key="3">
    <source>
        <dbReference type="PROSITE-ProRule" id="PRU00221"/>
    </source>
</evidence>
<dbReference type="InterPro" id="IPR011047">
    <property type="entry name" value="Quinoprotein_ADH-like_sf"/>
</dbReference>
<evidence type="ECO:0000256" key="2">
    <source>
        <dbReference type="ARBA" id="ARBA00022737"/>
    </source>
</evidence>
<feature type="repeat" description="WD" evidence="3">
    <location>
        <begin position="71"/>
        <end position="112"/>
    </location>
</feature>
<protein>
    <recommendedName>
        <fullName evidence="5">Peptidase C14 caspase domain-containing protein</fullName>
    </recommendedName>
</protein>
<evidence type="ECO:0000256" key="1">
    <source>
        <dbReference type="ARBA" id="ARBA00022574"/>
    </source>
</evidence>
<keyword evidence="2" id="KW-0677">Repeat</keyword>
<accession>A0A6S6UEA9</accession>
<dbReference type="PANTHER" id="PTHR19848">
    <property type="entry name" value="WD40 REPEAT PROTEIN"/>
    <property type="match status" value="1"/>
</dbReference>
<feature type="repeat" description="WD" evidence="3">
    <location>
        <begin position="29"/>
        <end position="61"/>
    </location>
</feature>
<dbReference type="InterPro" id="IPR011044">
    <property type="entry name" value="Quino_amine_DH_bsu"/>
</dbReference>
<dbReference type="PROSITE" id="PS00678">
    <property type="entry name" value="WD_REPEATS_1"/>
    <property type="match status" value="1"/>
</dbReference>
<keyword evidence="4" id="KW-0732">Signal</keyword>
<keyword evidence="1 3" id="KW-0853">WD repeat</keyword>
<dbReference type="InterPro" id="IPR015943">
    <property type="entry name" value="WD40/YVTN_repeat-like_dom_sf"/>
</dbReference>
<dbReference type="SUPFAM" id="SSF50969">
    <property type="entry name" value="YVTN repeat-like/Quinoprotein amine dehydrogenase"/>
    <property type="match status" value="1"/>
</dbReference>
<dbReference type="PANTHER" id="PTHR19848:SF8">
    <property type="entry name" value="F-BOX AND WD REPEAT DOMAIN CONTAINING 7"/>
    <property type="match status" value="1"/>
</dbReference>
<dbReference type="PROSITE" id="PS50082">
    <property type="entry name" value="WD_REPEATS_2"/>
    <property type="match status" value="3"/>
</dbReference>
<reference evidence="6" key="1">
    <citation type="submission" date="2020-01" db="EMBL/GenBank/DDBJ databases">
        <authorList>
            <person name="Meier V. D."/>
            <person name="Meier V D."/>
        </authorList>
    </citation>
    <scope>NUCLEOTIDE SEQUENCE</scope>
    <source>
        <strain evidence="6">HLG_WM_MAG_10</strain>
    </source>
</reference>
<dbReference type="GO" id="GO:0004197">
    <property type="term" value="F:cysteine-type endopeptidase activity"/>
    <property type="evidence" value="ECO:0007669"/>
    <property type="project" value="InterPro"/>
</dbReference>
<feature type="domain" description="Peptidase C14 caspase" evidence="5">
    <location>
        <begin position="879"/>
        <end position="1139"/>
    </location>
</feature>